<dbReference type="AlphaFoldDB" id="A0A9N7Y5C4"/>
<sequence length="155" mass="16620">MQQQQPRIPKMPPGAAPFGANPAGRPMGGLNPGQQMMQASMAAAQQRAPPNPQSLGQPMANQQQTQQQQANQSQAVLPDLVAFGQPQGNGRQGLQCNQGFQVSRTANQQQQQVSFGYNMASGSFAAESDLVDSLLKGQNPQEWMADLDELLASHH</sequence>
<reference evidence="3" key="1">
    <citation type="submission" date="2020-03" db="EMBL/GenBank/DDBJ databases">
        <authorList>
            <person name="Weist P."/>
        </authorList>
    </citation>
    <scope>NUCLEOTIDE SEQUENCE</scope>
</reference>
<proteinExistence type="predicted"/>
<dbReference type="EMBL" id="CADEAL010000052">
    <property type="protein sequence ID" value="CAB1413401.1"/>
    <property type="molecule type" value="Genomic_DNA"/>
</dbReference>
<evidence type="ECO:0000313" key="3">
    <source>
        <dbReference type="EMBL" id="CAB1413401.1"/>
    </source>
</evidence>
<feature type="compositionally biased region" description="Low complexity" evidence="1">
    <location>
        <begin position="34"/>
        <end position="48"/>
    </location>
</feature>
<keyword evidence="4" id="KW-1185">Reference proteome</keyword>
<name>A0A9N7Y5C4_PLEPL</name>
<feature type="compositionally biased region" description="Low complexity" evidence="1">
    <location>
        <begin position="60"/>
        <end position="75"/>
    </location>
</feature>
<dbReference type="InterPro" id="IPR048455">
    <property type="entry name" value="MAML1_3_TAD2"/>
</dbReference>
<dbReference type="Pfam" id="PF20801">
    <property type="entry name" value="MAML1_3_TAD2"/>
    <property type="match status" value="1"/>
</dbReference>
<protein>
    <recommendedName>
        <fullName evidence="2">Mastermind-like 1/3 transactivation domain-containing protein</fullName>
    </recommendedName>
</protein>
<evidence type="ECO:0000313" key="4">
    <source>
        <dbReference type="Proteomes" id="UP001153269"/>
    </source>
</evidence>
<evidence type="ECO:0000259" key="2">
    <source>
        <dbReference type="Pfam" id="PF20801"/>
    </source>
</evidence>
<feature type="domain" description="Mastermind-like 1/3 transactivation" evidence="2">
    <location>
        <begin position="41"/>
        <end position="153"/>
    </location>
</feature>
<evidence type="ECO:0000256" key="1">
    <source>
        <dbReference type="SAM" id="MobiDB-lite"/>
    </source>
</evidence>
<accession>A0A9N7Y5C4</accession>
<gene>
    <name evidence="3" type="ORF">PLEPLA_LOCUS1101</name>
</gene>
<dbReference type="Proteomes" id="UP001153269">
    <property type="component" value="Unassembled WGS sequence"/>
</dbReference>
<comment type="caution">
    <text evidence="3">The sequence shown here is derived from an EMBL/GenBank/DDBJ whole genome shotgun (WGS) entry which is preliminary data.</text>
</comment>
<feature type="region of interest" description="Disordered" evidence="1">
    <location>
        <begin position="1"/>
        <end position="77"/>
    </location>
</feature>
<organism evidence="3 4">
    <name type="scientific">Pleuronectes platessa</name>
    <name type="common">European plaice</name>
    <dbReference type="NCBI Taxonomy" id="8262"/>
    <lineage>
        <taxon>Eukaryota</taxon>
        <taxon>Metazoa</taxon>
        <taxon>Chordata</taxon>
        <taxon>Craniata</taxon>
        <taxon>Vertebrata</taxon>
        <taxon>Euteleostomi</taxon>
        <taxon>Actinopterygii</taxon>
        <taxon>Neopterygii</taxon>
        <taxon>Teleostei</taxon>
        <taxon>Neoteleostei</taxon>
        <taxon>Acanthomorphata</taxon>
        <taxon>Carangaria</taxon>
        <taxon>Pleuronectiformes</taxon>
        <taxon>Pleuronectoidei</taxon>
        <taxon>Pleuronectidae</taxon>
        <taxon>Pleuronectes</taxon>
    </lineage>
</organism>